<keyword evidence="1 2" id="KW-0812">Transmembrane</keyword>
<organism evidence="2 3">
    <name type="scientific">Spironucleus salmonicida</name>
    <dbReference type="NCBI Taxonomy" id="348837"/>
    <lineage>
        <taxon>Eukaryota</taxon>
        <taxon>Metamonada</taxon>
        <taxon>Diplomonadida</taxon>
        <taxon>Hexamitidae</taxon>
        <taxon>Hexamitinae</taxon>
        <taxon>Spironucleus</taxon>
    </lineage>
</organism>
<dbReference type="EMBL" id="AUWU02000006">
    <property type="protein sequence ID" value="KAH0571973.1"/>
    <property type="molecule type" value="Genomic_DNA"/>
</dbReference>
<keyword evidence="3" id="KW-1185">Reference proteome</keyword>
<keyword evidence="1" id="KW-1133">Transmembrane helix</keyword>
<dbReference type="GeneID" id="94300196"/>
<accession>A0A9P8LPN9</accession>
<keyword evidence="1" id="KW-0472">Membrane</keyword>
<proteinExistence type="predicted"/>
<dbReference type="Proteomes" id="UP000018208">
    <property type="component" value="Unassembled WGS sequence"/>
</dbReference>
<reference evidence="2 3" key="1">
    <citation type="journal article" date="2014" name="PLoS Genet.">
        <title>The Genome of Spironucleus salmonicida Highlights a Fish Pathogen Adapted to Fluctuating Environments.</title>
        <authorList>
            <person name="Xu F."/>
            <person name="Jerlstrom-Hultqvist J."/>
            <person name="Einarsson E."/>
            <person name="Astvaldsson A."/>
            <person name="Svard S.G."/>
            <person name="Andersson J.O."/>
        </authorList>
    </citation>
    <scope>NUCLEOTIDE SEQUENCE [LARGE SCALE GENOMIC DNA]</scope>
    <source>
        <strain evidence="2 3">ATCC 50377</strain>
    </source>
</reference>
<name>A0A9P8LPN9_9EUKA</name>
<evidence type="ECO:0000313" key="3">
    <source>
        <dbReference type="Proteomes" id="UP000018208"/>
    </source>
</evidence>
<feature type="transmembrane region" description="Helical" evidence="1">
    <location>
        <begin position="68"/>
        <end position="89"/>
    </location>
</feature>
<dbReference type="KEGG" id="ssao:94300196"/>
<evidence type="ECO:0000256" key="1">
    <source>
        <dbReference type="SAM" id="Phobius"/>
    </source>
</evidence>
<protein>
    <submittedName>
        <fullName evidence="2">Transmembrane domain-containing protein</fullName>
    </submittedName>
</protein>
<sequence length="203" mass="24254">MADCIPLHYIFQLLLYNKAILKMSKINESKRNNSFEGSYYQSYKEGEFLNQQQIDAFQFPFTVGRLSFLIQVIHQFIMISALIGMQIFLNSNLRTADFELYSHFYTQSRVLILHKFFHILAYFVIFYDNKSYHAKFVVVLSLWFQMIVIAIYLLFSEPYADYGLIRNFLKMDQFVNCCKLVFLTVTKLNMSVNYEERNEDNYQ</sequence>
<feature type="transmembrane region" description="Helical" evidence="1">
    <location>
        <begin position="110"/>
        <end position="127"/>
    </location>
</feature>
<feature type="transmembrane region" description="Helical" evidence="1">
    <location>
        <begin position="133"/>
        <end position="155"/>
    </location>
</feature>
<evidence type="ECO:0000313" key="2">
    <source>
        <dbReference type="EMBL" id="KAH0571973.1"/>
    </source>
</evidence>
<dbReference type="AlphaFoldDB" id="A0A9P8LPN9"/>
<comment type="caution">
    <text evidence="2">The sequence shown here is derived from an EMBL/GenBank/DDBJ whole genome shotgun (WGS) entry which is preliminary data.</text>
</comment>
<gene>
    <name evidence="2" type="ORF">SS50377_26173</name>
</gene>
<dbReference type="RefSeq" id="XP_067762746.1">
    <property type="nucleotide sequence ID" value="XM_067909990.1"/>
</dbReference>